<reference evidence="2" key="1">
    <citation type="submission" date="2023-04" db="EMBL/GenBank/DDBJ databases">
        <title>Phytophthora fragariaefolia NBRC 109709.</title>
        <authorList>
            <person name="Ichikawa N."/>
            <person name="Sato H."/>
            <person name="Tonouchi N."/>
        </authorList>
    </citation>
    <scope>NUCLEOTIDE SEQUENCE</scope>
    <source>
        <strain evidence="2">NBRC 109709</strain>
    </source>
</reference>
<proteinExistence type="predicted"/>
<evidence type="ECO:0000259" key="1">
    <source>
        <dbReference type="Pfam" id="PF13843"/>
    </source>
</evidence>
<gene>
    <name evidence="2" type="ORF">Pfra01_002996900</name>
</gene>
<protein>
    <submittedName>
        <fullName evidence="2">Unnamed protein product</fullName>
    </submittedName>
</protein>
<evidence type="ECO:0000313" key="2">
    <source>
        <dbReference type="EMBL" id="GMG16985.1"/>
    </source>
</evidence>
<organism evidence="2 3">
    <name type="scientific">Phytophthora fragariaefolia</name>
    <dbReference type="NCBI Taxonomy" id="1490495"/>
    <lineage>
        <taxon>Eukaryota</taxon>
        <taxon>Sar</taxon>
        <taxon>Stramenopiles</taxon>
        <taxon>Oomycota</taxon>
        <taxon>Peronosporomycetes</taxon>
        <taxon>Peronosporales</taxon>
        <taxon>Peronosporaceae</taxon>
        <taxon>Phytophthora</taxon>
    </lineage>
</organism>
<dbReference type="InterPro" id="IPR029526">
    <property type="entry name" value="PGBD"/>
</dbReference>
<accession>A0A9W6YMM9</accession>
<feature type="domain" description="PiggyBac transposable element-derived protein" evidence="1">
    <location>
        <begin position="82"/>
        <end position="208"/>
    </location>
</feature>
<comment type="caution">
    <text evidence="2">The sequence shown here is derived from an EMBL/GenBank/DDBJ whole genome shotgun (WGS) entry which is preliminary data.</text>
</comment>
<evidence type="ECO:0000313" key="3">
    <source>
        <dbReference type="Proteomes" id="UP001165121"/>
    </source>
</evidence>
<dbReference type="PANTHER" id="PTHR46599:SF3">
    <property type="entry name" value="PIGGYBAC TRANSPOSABLE ELEMENT-DERIVED PROTEIN 4"/>
    <property type="match status" value="1"/>
</dbReference>
<dbReference type="OrthoDB" id="123873at2759"/>
<keyword evidence="3" id="KW-1185">Reference proteome</keyword>
<name>A0A9W6YMM9_9STRA</name>
<sequence length="225" mass="25683">MTWRRFIYIRKNLSFRSAVTPNDLQRDPAARIRPLISILKSRCLRHVSVRRNVAVDEARKYHFKLYACCCTTSWYVVSFKLHCSSTIDDRMDGVIPHQDIWHHADLTAMSSDIRSHVMEVTTSLKGYCRILVAASWVDGSIVNVVSNADASNVSTVYRRIKDKEVAFTAPTCIAEYNSAMQGVDRHDKLRGRFSLADGHSFQKWHKKIAMARSTSPNVMPTFVMA</sequence>
<dbReference type="Pfam" id="PF13843">
    <property type="entry name" value="DDE_Tnp_1_7"/>
    <property type="match status" value="1"/>
</dbReference>
<dbReference type="PANTHER" id="PTHR46599">
    <property type="entry name" value="PIGGYBAC TRANSPOSABLE ELEMENT-DERIVED PROTEIN 4"/>
    <property type="match status" value="1"/>
</dbReference>
<dbReference type="AlphaFoldDB" id="A0A9W6YMM9"/>
<dbReference type="EMBL" id="BSXT01018969">
    <property type="protein sequence ID" value="GMG16985.1"/>
    <property type="molecule type" value="Genomic_DNA"/>
</dbReference>
<dbReference type="Proteomes" id="UP001165121">
    <property type="component" value="Unassembled WGS sequence"/>
</dbReference>